<proteinExistence type="predicted"/>
<dbReference type="EMBL" id="VIAR01000001">
    <property type="protein sequence ID" value="TQD40418.1"/>
    <property type="molecule type" value="Genomic_DNA"/>
</dbReference>
<dbReference type="Proteomes" id="UP000317169">
    <property type="component" value="Unassembled WGS sequence"/>
</dbReference>
<organism evidence="2 3">
    <name type="scientific">Haloflavibacter putidus</name>
    <dbReference type="NCBI Taxonomy" id="2576776"/>
    <lineage>
        <taxon>Bacteria</taxon>
        <taxon>Pseudomonadati</taxon>
        <taxon>Bacteroidota</taxon>
        <taxon>Flavobacteriia</taxon>
        <taxon>Flavobacteriales</taxon>
        <taxon>Flavobacteriaceae</taxon>
        <taxon>Haloflavibacter</taxon>
    </lineage>
</organism>
<name>A0A507ZXI9_9FLAO</name>
<gene>
    <name evidence="2" type="ORF">FKR84_00110</name>
</gene>
<accession>A0A507ZXI9</accession>
<keyword evidence="1" id="KW-0732">Signal</keyword>
<sequence length="221" mass="24988">MIHRKLLFFLLAGLFPVVSILAQNANNTSYIPKNSIWVGAKAGLTFYDNELARLNEATYLGQEINNSVKAEIVPQIDYALFDNFLVGAQLGFGYAYFEEDSANFSSASQNYKIGLQAAYHLPIIEQVHIFTEIGGNYNYFKTKEENSNLQLSGDNSYFKSYLDVGVSLAASKQWLFLVVFKDVLSYHSSLPNFSGKEDFEGGVVFKDFINYPHFSVKYRLE</sequence>
<feature type="chain" id="PRO_5021243912" evidence="1">
    <location>
        <begin position="23"/>
        <end position="221"/>
    </location>
</feature>
<keyword evidence="3" id="KW-1185">Reference proteome</keyword>
<dbReference type="AlphaFoldDB" id="A0A507ZXI9"/>
<protein>
    <submittedName>
        <fullName evidence="2">Uncharacterized protein</fullName>
    </submittedName>
</protein>
<dbReference type="Gene3D" id="2.40.160.20">
    <property type="match status" value="1"/>
</dbReference>
<dbReference type="InterPro" id="IPR011250">
    <property type="entry name" value="OMP/PagP_B-barrel"/>
</dbReference>
<evidence type="ECO:0000313" key="3">
    <source>
        <dbReference type="Proteomes" id="UP000317169"/>
    </source>
</evidence>
<dbReference type="OrthoDB" id="1435612at2"/>
<feature type="signal peptide" evidence="1">
    <location>
        <begin position="1"/>
        <end position="22"/>
    </location>
</feature>
<dbReference type="SUPFAM" id="SSF56925">
    <property type="entry name" value="OMPA-like"/>
    <property type="match status" value="1"/>
</dbReference>
<reference evidence="2 3" key="1">
    <citation type="submission" date="2019-06" db="EMBL/GenBank/DDBJ databases">
        <title>Flavibacter putida gen. nov., sp. nov., a novel marine bacterium of the family Flavobacteriaceae isolated from coastal seawater.</title>
        <authorList>
            <person name="Feng X."/>
        </authorList>
    </citation>
    <scope>NUCLEOTIDE SEQUENCE [LARGE SCALE GENOMIC DNA]</scope>
    <source>
        <strain evidence="2 3">PLHSN227</strain>
    </source>
</reference>
<dbReference type="RefSeq" id="WP_141420149.1">
    <property type="nucleotide sequence ID" value="NZ_VIAR01000001.1"/>
</dbReference>
<comment type="caution">
    <text evidence="2">The sequence shown here is derived from an EMBL/GenBank/DDBJ whole genome shotgun (WGS) entry which is preliminary data.</text>
</comment>
<evidence type="ECO:0000313" key="2">
    <source>
        <dbReference type="EMBL" id="TQD40418.1"/>
    </source>
</evidence>
<evidence type="ECO:0000256" key="1">
    <source>
        <dbReference type="SAM" id="SignalP"/>
    </source>
</evidence>